<accession>A0A6L2KBT0</accession>
<evidence type="ECO:0000256" key="2">
    <source>
        <dbReference type="SAM" id="MobiDB-lite"/>
    </source>
</evidence>
<dbReference type="PANTHER" id="PTHR11439">
    <property type="entry name" value="GAG-POL-RELATED RETROTRANSPOSON"/>
    <property type="match status" value="1"/>
</dbReference>
<keyword evidence="1" id="KW-0175">Coiled coil</keyword>
<evidence type="ECO:0000256" key="1">
    <source>
        <dbReference type="SAM" id="Coils"/>
    </source>
</evidence>
<organism evidence="3">
    <name type="scientific">Tanacetum cinerariifolium</name>
    <name type="common">Dalmatian daisy</name>
    <name type="synonym">Chrysanthemum cinerariifolium</name>
    <dbReference type="NCBI Taxonomy" id="118510"/>
    <lineage>
        <taxon>Eukaryota</taxon>
        <taxon>Viridiplantae</taxon>
        <taxon>Streptophyta</taxon>
        <taxon>Embryophyta</taxon>
        <taxon>Tracheophyta</taxon>
        <taxon>Spermatophyta</taxon>
        <taxon>Magnoliopsida</taxon>
        <taxon>eudicotyledons</taxon>
        <taxon>Gunneridae</taxon>
        <taxon>Pentapetalae</taxon>
        <taxon>asterids</taxon>
        <taxon>campanulids</taxon>
        <taxon>Asterales</taxon>
        <taxon>Asteraceae</taxon>
        <taxon>Asteroideae</taxon>
        <taxon>Anthemideae</taxon>
        <taxon>Anthemidinae</taxon>
        <taxon>Tanacetum</taxon>
    </lineage>
</organism>
<feature type="region of interest" description="Disordered" evidence="2">
    <location>
        <begin position="506"/>
        <end position="527"/>
    </location>
</feature>
<dbReference type="AlphaFoldDB" id="A0A6L2KBT0"/>
<feature type="region of interest" description="Disordered" evidence="2">
    <location>
        <begin position="394"/>
        <end position="421"/>
    </location>
</feature>
<proteinExistence type="predicted"/>
<feature type="coiled-coil region" evidence="1">
    <location>
        <begin position="437"/>
        <end position="464"/>
    </location>
</feature>
<reference evidence="3" key="1">
    <citation type="journal article" date="2019" name="Sci. Rep.">
        <title>Draft genome of Tanacetum cinerariifolium, the natural source of mosquito coil.</title>
        <authorList>
            <person name="Yamashiro T."/>
            <person name="Shiraishi A."/>
            <person name="Satake H."/>
            <person name="Nakayama K."/>
        </authorList>
    </citation>
    <scope>NUCLEOTIDE SEQUENCE</scope>
</reference>
<name>A0A6L2KBT0_TANCI</name>
<dbReference type="EMBL" id="BKCJ010002089">
    <property type="protein sequence ID" value="GEU46167.1"/>
    <property type="molecule type" value="Genomic_DNA"/>
</dbReference>
<feature type="compositionally biased region" description="Pro residues" evidence="2">
    <location>
        <begin position="412"/>
        <end position="421"/>
    </location>
</feature>
<dbReference type="PANTHER" id="PTHR11439:SF495">
    <property type="entry name" value="REVERSE TRANSCRIPTASE, RNA-DEPENDENT DNA POLYMERASE-RELATED"/>
    <property type="match status" value="1"/>
</dbReference>
<evidence type="ECO:0000313" key="3">
    <source>
        <dbReference type="EMBL" id="GEU46167.1"/>
    </source>
</evidence>
<sequence>MRELTFFLGLQVKQKKDGIFISQDKYVAKILRKFRLTDGKLASTLIDTEKPLLKDLDGEDVDVYIYRSMIGSLMYLTSSRPYIMFAVCLCARLQVTPKASHLHAVKRIFRYLRGKPHLGLWYPKDSPSDLVAYSDSDYAGASLDRKSTTGGCQFLGCRLISWHCKKQTVVATLSTEAEYVAAASCCAQVLWIQNQLLDYGSIKYALTVNPNIYVSCIKQFWTTVVVKKVNDVTRMQALVEKKKVVITEVTIRDALRLDDAEGVECLPNEEIFAELARMGYEKPSTKLTFYKAFFSSQWKFLIHAILLVRNVDRSYKILHVSSFGNLLTHTTKYTFPALTQKVFANMRRVGKGFSGVETPLFEGMLVAQEVGEGVADEVHDEGVHAAGIATKGDVSAAHDEVPTADEELSIPSPTPPTPPQPYQDIPSTSQIAQALEITKLKRRVKKLERRNKVKVLKLRRLQKVGTGQRIETSDDTVMDDVSNQGRMIAEMDADADVVLEEAKEVAADAKADQDAKVDESVDNQGRQAESQAEIYKIDLDHANKLITEVVTAASITITATGVPVPATTTAAAPKDKEDPVVKRYQALKRKPQTEAQARKNMMIYLKNVAGFKMDYFKGMSYDDIRPIFEAKALKRIIETPAEKAAKRKKLDDEIEELKRHLQIVTNEEDDVYTEATPLDRKVLVVDYEIINQNNKPYYKIIRADGTHQLYMSFLSLLRNFDREDLEVLWSLVNERFATTKPKNLSDDFLLITLGAMFEKPDIHA</sequence>
<gene>
    <name evidence="3" type="ORF">Tci_018145</name>
</gene>
<dbReference type="CDD" id="cd09272">
    <property type="entry name" value="RNase_HI_RT_Ty1"/>
    <property type="match status" value="1"/>
</dbReference>
<feature type="compositionally biased region" description="Basic and acidic residues" evidence="2">
    <location>
        <begin position="506"/>
        <end position="519"/>
    </location>
</feature>
<comment type="caution">
    <text evidence="3">The sequence shown here is derived from an EMBL/GenBank/DDBJ whole genome shotgun (WGS) entry which is preliminary data.</text>
</comment>
<protein>
    <submittedName>
        <fullName evidence="3">Uncharacterized mitochondrial protein AtMg00810-like</fullName>
    </submittedName>
</protein>